<comment type="pathway">
    <text evidence="1">Protein modification; protein ubiquitination.</text>
</comment>
<dbReference type="Gene3D" id="3.30.710.10">
    <property type="entry name" value="Potassium Channel Kv1.1, Chain A"/>
    <property type="match status" value="1"/>
</dbReference>
<dbReference type="AlphaFoldDB" id="A0A6L5BE54"/>
<evidence type="ECO:0000313" key="4">
    <source>
        <dbReference type="Proteomes" id="UP000593563"/>
    </source>
</evidence>
<dbReference type="InterPro" id="IPR000210">
    <property type="entry name" value="BTB/POZ_dom"/>
</dbReference>
<dbReference type="Pfam" id="PF00651">
    <property type="entry name" value="BTB"/>
    <property type="match status" value="1"/>
</dbReference>
<dbReference type="Proteomes" id="UP000593563">
    <property type="component" value="Unassembled WGS sequence"/>
</dbReference>
<evidence type="ECO:0000313" key="3">
    <source>
        <dbReference type="EMBL" id="KAF1002344.1"/>
    </source>
</evidence>
<proteinExistence type="predicted"/>
<dbReference type="EMBL" id="WRXP01001432">
    <property type="protein sequence ID" value="KAF1002344.1"/>
    <property type="molecule type" value="Genomic_DNA"/>
</dbReference>
<dbReference type="PANTHER" id="PTHR46672:SF1">
    <property type="entry name" value="OS08G0103600 PROTEIN"/>
    <property type="match status" value="1"/>
</dbReference>
<keyword evidence="4" id="KW-1185">Reference proteome</keyword>
<accession>A0A6L5BE54</accession>
<sequence length="335" mass="38688">MYRERQREMGETKTVSRFARWTFEALSTSCPKQSEPFQMGLWTWYVAVEKDQTMYVRLFPEPNQIAKEQPPIARFRIKVEAINVGVENLVPHVSPVHERLLRTSEDFIWSAEFAYHGRFTVEVEFLDLKICATNGDEPTSIWPCSYGVKSHASQSSRQCFSRMLHESIHADVTINTADGVVKAHKAILAASSPVFNSMFLHPLKEKESSTIELEDMSVDSCMALLGYLYGTSDEEDFWKHRVTLLGAANKYGIVDLKNSCEESLTKDINTENVLDRLQEAWLYQLDDLKKACMMYLFDFRKIYDVSDEIDIFFKQADRELVTKMFHEVLGAWKVT</sequence>
<dbReference type="CDD" id="cd18186">
    <property type="entry name" value="BTB_POZ_ZBTB_KLHL-like"/>
    <property type="match status" value="1"/>
</dbReference>
<organism evidence="3 4">
    <name type="scientific">Apium graveolens</name>
    <name type="common">Celery</name>
    <dbReference type="NCBI Taxonomy" id="4045"/>
    <lineage>
        <taxon>Eukaryota</taxon>
        <taxon>Viridiplantae</taxon>
        <taxon>Streptophyta</taxon>
        <taxon>Embryophyta</taxon>
        <taxon>Tracheophyta</taxon>
        <taxon>Spermatophyta</taxon>
        <taxon>Magnoliopsida</taxon>
        <taxon>eudicotyledons</taxon>
        <taxon>Gunneridae</taxon>
        <taxon>Pentapetalae</taxon>
        <taxon>asterids</taxon>
        <taxon>campanulids</taxon>
        <taxon>Apiales</taxon>
        <taxon>Apiaceae</taxon>
        <taxon>Apioideae</taxon>
        <taxon>apioid superclade</taxon>
        <taxon>Apieae</taxon>
        <taxon>Apium</taxon>
    </lineage>
</organism>
<feature type="domain" description="BTB" evidence="2">
    <location>
        <begin position="170"/>
        <end position="229"/>
    </location>
</feature>
<dbReference type="PROSITE" id="PS50097">
    <property type="entry name" value="BTB"/>
    <property type="match status" value="1"/>
</dbReference>
<comment type="caution">
    <text evidence="3">The sequence shown here is derived from an EMBL/GenBank/DDBJ whole genome shotgun (WGS) entry which is preliminary data.</text>
</comment>
<evidence type="ECO:0000256" key="1">
    <source>
        <dbReference type="ARBA" id="ARBA00004906"/>
    </source>
</evidence>
<dbReference type="InterPro" id="IPR011333">
    <property type="entry name" value="SKP1/BTB/POZ_sf"/>
</dbReference>
<evidence type="ECO:0000259" key="2">
    <source>
        <dbReference type="PROSITE" id="PS50097"/>
    </source>
</evidence>
<name>A0A6L5BE54_APIGR</name>
<reference evidence="3" key="1">
    <citation type="submission" date="2020-01" db="EMBL/GenBank/DDBJ databases">
        <title>The Celery Genome Sequence Reveals Sequential Paleo-tetraploidization, Resistance Gene Elimination, Karyotype Evolution, and Functional Innovation in Apiales.</title>
        <authorList>
            <person name="Song X."/>
        </authorList>
    </citation>
    <scope>NUCLEOTIDE SEQUENCE</scope>
    <source>
        <tissue evidence="3">Leaf</tissue>
    </source>
</reference>
<dbReference type="SMART" id="SM00225">
    <property type="entry name" value="BTB"/>
    <property type="match status" value="1"/>
</dbReference>
<dbReference type="CDD" id="cd14733">
    <property type="entry name" value="BACK"/>
    <property type="match status" value="1"/>
</dbReference>
<protein>
    <recommendedName>
        <fullName evidence="2">BTB domain-containing protein</fullName>
    </recommendedName>
</protein>
<dbReference type="PANTHER" id="PTHR46672">
    <property type="entry name" value="OS08G0495500 PROTEIN-RELATED"/>
    <property type="match status" value="1"/>
</dbReference>
<dbReference type="InterPro" id="IPR044714">
    <property type="entry name" value="AtSIBP1-like"/>
</dbReference>
<gene>
    <name evidence="3" type="ORF">AG4045_022784</name>
</gene>
<dbReference type="SUPFAM" id="SSF54695">
    <property type="entry name" value="POZ domain"/>
    <property type="match status" value="1"/>
</dbReference>